<dbReference type="CDD" id="cd06257">
    <property type="entry name" value="DnaJ"/>
    <property type="match status" value="1"/>
</dbReference>
<feature type="region of interest" description="Disordered" evidence="1">
    <location>
        <begin position="286"/>
        <end position="337"/>
    </location>
</feature>
<dbReference type="SUPFAM" id="SSF46565">
    <property type="entry name" value="Chaperone J-domain"/>
    <property type="match status" value="1"/>
</dbReference>
<dbReference type="Gene3D" id="1.10.287.110">
    <property type="entry name" value="DnaJ domain"/>
    <property type="match status" value="1"/>
</dbReference>
<protein>
    <recommendedName>
        <fullName evidence="2">J domain-containing protein</fullName>
    </recommendedName>
</protein>
<dbReference type="PROSITE" id="PS50076">
    <property type="entry name" value="DNAJ_2"/>
    <property type="match status" value="1"/>
</dbReference>
<proteinExistence type="predicted"/>
<comment type="caution">
    <text evidence="3">The sequence shown here is derived from an EMBL/GenBank/DDBJ whole genome shotgun (WGS) entry which is preliminary data.</text>
</comment>
<dbReference type="eggNOG" id="ENOG502RBET">
    <property type="taxonomic scope" value="Eukaryota"/>
</dbReference>
<keyword evidence="4" id="KW-1185">Reference proteome</keyword>
<evidence type="ECO:0000259" key="2">
    <source>
        <dbReference type="PROSITE" id="PS50076"/>
    </source>
</evidence>
<feature type="domain" description="J" evidence="2">
    <location>
        <begin position="405"/>
        <end position="483"/>
    </location>
</feature>
<sequence>MAWLSGGLVEAEPHLVPFWTLIVHINRTWFVKNVEDGTRKLRFKQTQWPTAQMFTIAAVPETHWAHGLVLTPDSFDMAVCSEDPSLERIVRGDNAHLFPHYDPLFAAKFAYGPPKMSRELLQAIADRQPLLYSASQGKTMLADKLREVNILGDTSSFIFPHYRLIYRQTNDPDKEAYFDTGEVQNGGLRPLVRIPGGFGRRSEDDLAGPNRPVHMQWIPAQNTIAIGHCPPAHSAELHELLISSMRSNPIQKIASFPPELTNSTYTPAFLQGKPIADPLFPGIQRRGPSVSEHLRRRAASVSSTASAAGPSNVAGSAGTRPTAKAGPTVTDSREQVETRNRLLRQRLREQVQRQRAWAAVGSDDGRVTPGTPGAPSQVVAAYEEKQYAAGRPQPAVHKIISDPRSYYKRLGMVPEPRHLQYFHEKEVDAEIKEVYRELTLQNHPDRAASPEEEARLHHIMANINVAKDHLETAEKRIVYHNRFSPTKLYR</sequence>
<name>K1W8X6_TRIAC</name>
<dbReference type="InterPro" id="IPR001623">
    <property type="entry name" value="DnaJ_domain"/>
</dbReference>
<dbReference type="AlphaFoldDB" id="K1W8X6"/>
<feature type="compositionally biased region" description="Low complexity" evidence="1">
    <location>
        <begin position="299"/>
        <end position="311"/>
    </location>
</feature>
<accession>K1W8X6</accession>
<evidence type="ECO:0000256" key="1">
    <source>
        <dbReference type="SAM" id="MobiDB-lite"/>
    </source>
</evidence>
<dbReference type="OMA" id="HHIMANI"/>
<evidence type="ECO:0000313" key="4">
    <source>
        <dbReference type="Proteomes" id="UP000006757"/>
    </source>
</evidence>
<dbReference type="Proteomes" id="UP000006757">
    <property type="component" value="Unassembled WGS sequence"/>
</dbReference>
<dbReference type="InterPro" id="IPR036869">
    <property type="entry name" value="J_dom_sf"/>
</dbReference>
<dbReference type="HOGENOM" id="CLU_508243_0_0_1"/>
<evidence type="ECO:0000313" key="3">
    <source>
        <dbReference type="EMBL" id="EKD05268.1"/>
    </source>
</evidence>
<dbReference type="SMART" id="SM00271">
    <property type="entry name" value="DnaJ"/>
    <property type="match status" value="1"/>
</dbReference>
<gene>
    <name evidence="3" type="ORF">A1Q2_00498</name>
</gene>
<dbReference type="InParanoid" id="K1W8X6"/>
<dbReference type="EMBL" id="AMBO01000140">
    <property type="protein sequence ID" value="EKD05268.1"/>
    <property type="molecule type" value="Genomic_DNA"/>
</dbReference>
<reference evidence="3 4" key="1">
    <citation type="journal article" date="2012" name="Eukaryot. Cell">
        <title>Genome sequence of the Trichosporon asahii environmental strain CBS 8904.</title>
        <authorList>
            <person name="Yang R.Y."/>
            <person name="Li H.T."/>
            <person name="Zhu H."/>
            <person name="Zhou G.P."/>
            <person name="Wang M."/>
            <person name="Wang L."/>
        </authorList>
    </citation>
    <scope>NUCLEOTIDE SEQUENCE [LARGE SCALE GENOMIC DNA]</scope>
    <source>
        <strain evidence="3 4">CBS 8904</strain>
    </source>
</reference>
<organism evidence="3 4">
    <name type="scientific">Trichosporon asahii var. asahii (strain CBS 8904)</name>
    <name type="common">Yeast</name>
    <dbReference type="NCBI Taxonomy" id="1220162"/>
    <lineage>
        <taxon>Eukaryota</taxon>
        <taxon>Fungi</taxon>
        <taxon>Dikarya</taxon>
        <taxon>Basidiomycota</taxon>
        <taxon>Agaricomycotina</taxon>
        <taxon>Tremellomycetes</taxon>
        <taxon>Trichosporonales</taxon>
        <taxon>Trichosporonaceae</taxon>
        <taxon>Trichosporon</taxon>
    </lineage>
</organism>